<dbReference type="EMBL" id="NOXT01000073">
    <property type="protein sequence ID" value="OYQ33947.1"/>
    <property type="molecule type" value="Genomic_DNA"/>
</dbReference>
<sequence>MGHDHQTSETHAAEGSALGFWFQAYFALLTLVSLDTDEAAIGIEQLDDVELKANGQTLLYQLKHSISASPPPVTIKSPSLWRTVKVWIDALPCLTLAETTLHLIAVGPIPSDSPLRALTDPEADRSDLVAAMTTEAERVIEAREAAAKAKRTLPFPDKVDGCRAFLALSEPERLNLLRRTVIRPDSPTVAEIEQKIAEHFQFVLPQHRPAVAKRLIEWWDRQIVYSLCGERDRVITRAELQSQIMAVVADLEQGKLVAEFETVSHPEDYQPDGMLARQIELVKGKPYDLERAIREEWKAREQRARWLTDNPAMATKITAYDAVLREHWSDRHAEMVDGCASLDEEGKCECGLKLLRWTHHDAPATVRPIAEGWGAPYYVRGSYQVLAINLKVGWHPEYETLLGAEK</sequence>
<comment type="caution">
    <text evidence="2">The sequence shown here is derived from an EMBL/GenBank/DDBJ whole genome shotgun (WGS) entry which is preliminary data.</text>
</comment>
<proteinExistence type="predicted"/>
<dbReference type="InterPro" id="IPR046913">
    <property type="entry name" value="ABC-3C_CTD7"/>
</dbReference>
<dbReference type="Proteomes" id="UP000216991">
    <property type="component" value="Unassembled WGS sequence"/>
</dbReference>
<evidence type="ECO:0000259" key="1">
    <source>
        <dbReference type="Pfam" id="PF20283"/>
    </source>
</evidence>
<organism evidence="2 3">
    <name type="scientific">Sandarakinorhabdus cyanobacteriorum</name>
    <dbReference type="NCBI Taxonomy" id="1981098"/>
    <lineage>
        <taxon>Bacteria</taxon>
        <taxon>Pseudomonadati</taxon>
        <taxon>Pseudomonadota</taxon>
        <taxon>Alphaproteobacteria</taxon>
        <taxon>Sphingomonadales</taxon>
        <taxon>Sphingosinicellaceae</taxon>
        <taxon>Sandarakinorhabdus</taxon>
    </lineage>
</organism>
<feature type="domain" description="ABC-three component systems C-terminal" evidence="1">
    <location>
        <begin position="276"/>
        <end position="401"/>
    </location>
</feature>
<evidence type="ECO:0000313" key="3">
    <source>
        <dbReference type="Proteomes" id="UP000216991"/>
    </source>
</evidence>
<dbReference type="OrthoDB" id="2786695at2"/>
<dbReference type="Pfam" id="PF20283">
    <property type="entry name" value="CTD7"/>
    <property type="match status" value="1"/>
</dbReference>
<keyword evidence="3" id="KW-1185">Reference proteome</keyword>
<dbReference type="AlphaFoldDB" id="A0A255YXI0"/>
<accession>A0A255YXI0</accession>
<gene>
    <name evidence="2" type="ORF">CHU93_02825</name>
</gene>
<reference evidence="2 3" key="1">
    <citation type="submission" date="2017-07" db="EMBL/GenBank/DDBJ databases">
        <title>Sandarakinorhabdus cyanobacteriorum sp. nov., a novel bacterium isolated from cyanobacterial aggregates in a eutrophic lake.</title>
        <authorList>
            <person name="Cai H."/>
        </authorList>
    </citation>
    <scope>NUCLEOTIDE SEQUENCE [LARGE SCALE GENOMIC DNA]</scope>
    <source>
        <strain evidence="2 3">TH057</strain>
    </source>
</reference>
<name>A0A255YXI0_9SPHN</name>
<evidence type="ECO:0000313" key="2">
    <source>
        <dbReference type="EMBL" id="OYQ33947.1"/>
    </source>
</evidence>
<protein>
    <recommendedName>
        <fullName evidence="1">ABC-three component systems C-terminal domain-containing protein</fullName>
    </recommendedName>
</protein>